<dbReference type="SMART" id="SM00389">
    <property type="entry name" value="HOX"/>
    <property type="match status" value="1"/>
</dbReference>
<dbReference type="InterPro" id="IPR005540">
    <property type="entry name" value="KNOX1"/>
</dbReference>
<dbReference type="InterPro" id="IPR005541">
    <property type="entry name" value="KNOX2"/>
</dbReference>
<dbReference type="FunFam" id="1.10.10.60:FF:000076">
    <property type="entry name" value="Homeobox protein knotted-1-like 2"/>
    <property type="match status" value="1"/>
</dbReference>
<dbReference type="SMART" id="SM01255">
    <property type="entry name" value="KNOX1"/>
    <property type="match status" value="1"/>
</dbReference>
<dbReference type="eggNOG" id="KOG0773">
    <property type="taxonomic scope" value="Eukaryota"/>
</dbReference>
<dbReference type="Gene3D" id="1.10.10.60">
    <property type="entry name" value="Homeodomain-like"/>
    <property type="match status" value="1"/>
</dbReference>
<feature type="compositionally biased region" description="Low complexity" evidence="7">
    <location>
        <begin position="23"/>
        <end position="50"/>
    </location>
</feature>
<dbReference type="Gramene" id="KFK32175">
    <property type="protein sequence ID" value="KFK32175"/>
    <property type="gene ID" value="AALP_AA6G207400"/>
</dbReference>
<reference evidence="11" key="1">
    <citation type="journal article" date="2015" name="Nat. Plants">
        <title>Genome expansion of Arabis alpina linked with retrotransposition and reduced symmetric DNA methylation.</title>
        <authorList>
            <person name="Willing E.M."/>
            <person name="Rawat V."/>
            <person name="Mandakova T."/>
            <person name="Maumus F."/>
            <person name="James G.V."/>
            <person name="Nordstroem K.J."/>
            <person name="Becker C."/>
            <person name="Warthmann N."/>
            <person name="Chica C."/>
            <person name="Szarzynska B."/>
            <person name="Zytnicki M."/>
            <person name="Albani M.C."/>
            <person name="Kiefer C."/>
            <person name="Bergonzi S."/>
            <person name="Castaings L."/>
            <person name="Mateos J.L."/>
            <person name="Berns M.C."/>
            <person name="Bujdoso N."/>
            <person name="Piofczyk T."/>
            <person name="de Lorenzo L."/>
            <person name="Barrero-Sicilia C."/>
            <person name="Mateos I."/>
            <person name="Piednoel M."/>
            <person name="Hagmann J."/>
            <person name="Chen-Min-Tao R."/>
            <person name="Iglesias-Fernandez R."/>
            <person name="Schuster S.C."/>
            <person name="Alonso-Blanco C."/>
            <person name="Roudier F."/>
            <person name="Carbonero P."/>
            <person name="Paz-Ares J."/>
            <person name="Davis S.J."/>
            <person name="Pecinka A."/>
            <person name="Quesneville H."/>
            <person name="Colot V."/>
            <person name="Lysak M.A."/>
            <person name="Weigel D."/>
            <person name="Coupland G."/>
            <person name="Schneeberger K."/>
        </authorList>
    </citation>
    <scope>NUCLEOTIDE SEQUENCE [LARGE SCALE GENOMIC DNA]</scope>
    <source>
        <strain evidence="11">cv. Pajares</strain>
    </source>
</reference>
<feature type="domain" description="Homeobox" evidence="8">
    <location>
        <begin position="284"/>
        <end position="347"/>
    </location>
</feature>
<dbReference type="InterPro" id="IPR009057">
    <property type="entry name" value="Homeodomain-like_sf"/>
</dbReference>
<dbReference type="OMA" id="HNTQEAN"/>
<evidence type="ECO:0000256" key="5">
    <source>
        <dbReference type="PROSITE-ProRule" id="PRU00108"/>
    </source>
</evidence>
<dbReference type="GO" id="GO:0005634">
    <property type="term" value="C:nucleus"/>
    <property type="evidence" value="ECO:0007669"/>
    <property type="project" value="UniProtKB-SubCell"/>
</dbReference>
<dbReference type="SUPFAM" id="SSF46689">
    <property type="entry name" value="Homeodomain-like"/>
    <property type="match status" value="1"/>
</dbReference>
<evidence type="ECO:0000256" key="1">
    <source>
        <dbReference type="ARBA" id="ARBA00004123"/>
    </source>
</evidence>
<keyword evidence="3 5" id="KW-0371">Homeobox</keyword>
<evidence type="ECO:0000256" key="6">
    <source>
        <dbReference type="PROSITE-ProRule" id="PRU00559"/>
    </source>
</evidence>
<dbReference type="PANTHER" id="PTHR11850">
    <property type="entry name" value="HOMEOBOX PROTEIN TRANSCRIPTION FACTORS"/>
    <property type="match status" value="1"/>
</dbReference>
<dbReference type="InterPro" id="IPR017970">
    <property type="entry name" value="Homeobox_CS"/>
</dbReference>
<keyword evidence="4 5" id="KW-0539">Nucleus</keyword>
<dbReference type="OrthoDB" id="10056939at2759"/>
<evidence type="ECO:0000313" key="10">
    <source>
        <dbReference type="EMBL" id="KFK32175.1"/>
    </source>
</evidence>
<comment type="similarity">
    <text evidence="6">Belongs to the TALE/KNOX homeobox family.</text>
</comment>
<evidence type="ECO:0000256" key="4">
    <source>
        <dbReference type="ARBA" id="ARBA00023242"/>
    </source>
</evidence>
<dbReference type="EMBL" id="CM002874">
    <property type="protein sequence ID" value="KFK32175.1"/>
    <property type="molecule type" value="Genomic_DNA"/>
</dbReference>
<feature type="domain" description="ELK" evidence="9">
    <location>
        <begin position="264"/>
        <end position="284"/>
    </location>
</feature>
<dbReference type="PROSITE" id="PS00027">
    <property type="entry name" value="HOMEOBOX_1"/>
    <property type="match status" value="1"/>
</dbReference>
<gene>
    <name evidence="10" type="ordered locus">AALP_Aa6g207400</name>
</gene>
<protein>
    <submittedName>
        <fullName evidence="10">Uncharacterized protein</fullName>
    </submittedName>
</protein>
<dbReference type="GO" id="GO:0010089">
    <property type="term" value="P:xylem development"/>
    <property type="evidence" value="ECO:0007669"/>
    <property type="project" value="EnsemblPlants"/>
</dbReference>
<dbReference type="Pfam" id="PF03790">
    <property type="entry name" value="KNOX1"/>
    <property type="match status" value="1"/>
</dbReference>
<feature type="region of interest" description="Disordered" evidence="7">
    <location>
        <begin position="1"/>
        <end position="92"/>
    </location>
</feature>
<accession>A0A087GQM3</accession>
<dbReference type="InterPro" id="IPR005539">
    <property type="entry name" value="ELK_dom"/>
</dbReference>
<comment type="subcellular location">
    <subcellularLocation>
        <location evidence="1 5">Nucleus</location>
    </subcellularLocation>
</comment>
<dbReference type="GO" id="GO:0042802">
    <property type="term" value="F:identical protein binding"/>
    <property type="evidence" value="ECO:0007669"/>
    <property type="project" value="EnsemblPlants"/>
</dbReference>
<organism evidence="10 11">
    <name type="scientific">Arabis alpina</name>
    <name type="common">Alpine rock-cress</name>
    <dbReference type="NCBI Taxonomy" id="50452"/>
    <lineage>
        <taxon>Eukaryota</taxon>
        <taxon>Viridiplantae</taxon>
        <taxon>Streptophyta</taxon>
        <taxon>Embryophyta</taxon>
        <taxon>Tracheophyta</taxon>
        <taxon>Spermatophyta</taxon>
        <taxon>Magnoliopsida</taxon>
        <taxon>eudicotyledons</taxon>
        <taxon>Gunneridae</taxon>
        <taxon>Pentapetalae</taxon>
        <taxon>rosids</taxon>
        <taxon>malvids</taxon>
        <taxon>Brassicales</taxon>
        <taxon>Brassicaceae</taxon>
        <taxon>Arabideae</taxon>
        <taxon>Arabis</taxon>
    </lineage>
</organism>
<proteinExistence type="inferred from homology"/>
<dbReference type="InterPro" id="IPR008422">
    <property type="entry name" value="KN_HD"/>
</dbReference>
<dbReference type="InterPro" id="IPR001356">
    <property type="entry name" value="HD"/>
</dbReference>
<dbReference type="GO" id="GO:0000981">
    <property type="term" value="F:DNA-binding transcription factor activity, RNA polymerase II-specific"/>
    <property type="evidence" value="ECO:0007669"/>
    <property type="project" value="InterPro"/>
</dbReference>
<dbReference type="CDD" id="cd00086">
    <property type="entry name" value="homeodomain"/>
    <property type="match status" value="1"/>
</dbReference>
<evidence type="ECO:0000313" key="11">
    <source>
        <dbReference type="Proteomes" id="UP000029120"/>
    </source>
</evidence>
<sequence length="384" mass="44249">MEEYQHDSSSTPNRVSFLYSPISSSGKNDNASDNNNSNYAPGYNNNNNNPQHHQHMLFPQMSPLIPQTTDNCFRSDHDQPNNPSVKSEASSSRINHYSMLMRAIHSTQEANNNSNVNDVEAMKAKIIAHPHYSTLLQAYLDCQKIGAPPEVADRITAARQDFESREQRSTSVTSRDPELDQFMEAYCDMLVKYREELTRPIQEAMEFIRRIESQLSMLCQGPIHILNNPDGKSERMGSSDEEQENNSGGETELPEIDPRAEDRELKNHLLKKYSGYLSSLKQELSKKKKKGKLPKEARQKLLTWWELHYKWPYPSESEKVALAESTGLDQKQINNWFINQRKRHWKPSEDMQFMVMDGLQHPHHHAALYMDGHYMGDGPYRLGP</sequence>
<evidence type="ECO:0000256" key="3">
    <source>
        <dbReference type="ARBA" id="ARBA00023155"/>
    </source>
</evidence>
<evidence type="ECO:0000259" key="9">
    <source>
        <dbReference type="PROSITE" id="PS51213"/>
    </source>
</evidence>
<dbReference type="GO" id="GO:0010051">
    <property type="term" value="P:xylem and phloem pattern formation"/>
    <property type="evidence" value="ECO:0007669"/>
    <property type="project" value="EnsemblPlants"/>
</dbReference>
<dbReference type="GO" id="GO:0001708">
    <property type="term" value="P:cell fate specification"/>
    <property type="evidence" value="ECO:0007669"/>
    <property type="project" value="EnsemblPlants"/>
</dbReference>
<dbReference type="PROSITE" id="PS51213">
    <property type="entry name" value="ELK"/>
    <property type="match status" value="1"/>
</dbReference>
<name>A0A087GQM3_ARAAL</name>
<dbReference type="PROSITE" id="PS50071">
    <property type="entry name" value="HOMEOBOX_2"/>
    <property type="match status" value="1"/>
</dbReference>
<evidence type="ECO:0000256" key="7">
    <source>
        <dbReference type="SAM" id="MobiDB-lite"/>
    </source>
</evidence>
<dbReference type="SMART" id="SM01188">
    <property type="entry name" value="ELK"/>
    <property type="match status" value="1"/>
</dbReference>
<dbReference type="Pfam" id="PF03791">
    <property type="entry name" value="KNOX2"/>
    <property type="match status" value="1"/>
</dbReference>
<feature type="region of interest" description="Disordered" evidence="7">
    <location>
        <begin position="226"/>
        <end position="258"/>
    </location>
</feature>
<evidence type="ECO:0000259" key="8">
    <source>
        <dbReference type="PROSITE" id="PS50071"/>
    </source>
</evidence>
<evidence type="ECO:0000256" key="2">
    <source>
        <dbReference type="ARBA" id="ARBA00023125"/>
    </source>
</evidence>
<dbReference type="InterPro" id="IPR050224">
    <property type="entry name" value="TALE_homeobox"/>
</dbReference>
<feature type="compositionally biased region" description="Polar residues" evidence="7">
    <location>
        <begin position="80"/>
        <end position="92"/>
    </location>
</feature>
<dbReference type="Pfam" id="PF03789">
    <property type="entry name" value="ELK"/>
    <property type="match status" value="1"/>
</dbReference>
<dbReference type="SMART" id="SM01256">
    <property type="entry name" value="KNOX2"/>
    <property type="match status" value="1"/>
</dbReference>
<dbReference type="Proteomes" id="UP000029120">
    <property type="component" value="Chromosome 6"/>
</dbReference>
<feature type="DNA-binding region" description="Homeobox; TALE-type" evidence="5">
    <location>
        <begin position="285"/>
        <end position="348"/>
    </location>
</feature>
<dbReference type="GO" id="GO:0000976">
    <property type="term" value="F:transcription cis-regulatory region binding"/>
    <property type="evidence" value="ECO:0007669"/>
    <property type="project" value="EnsemblPlants"/>
</dbReference>
<keyword evidence="2 5" id="KW-0238">DNA-binding</keyword>
<keyword evidence="11" id="KW-1185">Reference proteome</keyword>
<dbReference type="AlphaFoldDB" id="A0A087GQM3"/>
<dbReference type="Pfam" id="PF05920">
    <property type="entry name" value="Homeobox_KN"/>
    <property type="match status" value="1"/>
</dbReference>